<dbReference type="Proteomes" id="UP000475862">
    <property type="component" value="Unassembled WGS sequence"/>
</dbReference>
<keyword evidence="2" id="KW-1185">Reference proteome</keyword>
<proteinExistence type="predicted"/>
<name>A0A6G0T1V1_APHGL</name>
<evidence type="ECO:0000313" key="2">
    <source>
        <dbReference type="Proteomes" id="UP000475862"/>
    </source>
</evidence>
<evidence type="ECO:0000313" key="1">
    <source>
        <dbReference type="EMBL" id="KAE9524616.1"/>
    </source>
</evidence>
<organism evidence="1 2">
    <name type="scientific">Aphis glycines</name>
    <name type="common">Soybean aphid</name>
    <dbReference type="NCBI Taxonomy" id="307491"/>
    <lineage>
        <taxon>Eukaryota</taxon>
        <taxon>Metazoa</taxon>
        <taxon>Ecdysozoa</taxon>
        <taxon>Arthropoda</taxon>
        <taxon>Hexapoda</taxon>
        <taxon>Insecta</taxon>
        <taxon>Pterygota</taxon>
        <taxon>Neoptera</taxon>
        <taxon>Paraneoptera</taxon>
        <taxon>Hemiptera</taxon>
        <taxon>Sternorrhyncha</taxon>
        <taxon>Aphidomorpha</taxon>
        <taxon>Aphidoidea</taxon>
        <taxon>Aphididae</taxon>
        <taxon>Aphidini</taxon>
        <taxon>Aphis</taxon>
        <taxon>Aphis</taxon>
    </lineage>
</organism>
<sequence>MYIPVVTVGIDSSGVVTIQAGLVKSVLGASLYDGCLKGVDEAGKECTESRSDLCSVDTNFLEDWFCFGTFFLLCLKLLIDFDSSFELSIDTFSTLLYLVIFISPFFGLPKSSSEPFPSRLFHQYFCPLDTLEYLQSEQFHLSKSKPSLVPFFSSITCIFSIVSLEEIKQQKGLDYDRNIGVLNFNPMIGIIVYEKRFWTKMICQPRI</sequence>
<gene>
    <name evidence="1" type="ORF">AGLY_014666</name>
</gene>
<dbReference type="AlphaFoldDB" id="A0A6G0T1V1"/>
<comment type="caution">
    <text evidence="1">The sequence shown here is derived from an EMBL/GenBank/DDBJ whole genome shotgun (WGS) entry which is preliminary data.</text>
</comment>
<dbReference type="EMBL" id="VYZN01000065">
    <property type="protein sequence ID" value="KAE9524616.1"/>
    <property type="molecule type" value="Genomic_DNA"/>
</dbReference>
<protein>
    <submittedName>
        <fullName evidence="1">Uncharacterized protein</fullName>
    </submittedName>
</protein>
<accession>A0A6G0T1V1</accession>
<reference evidence="1 2" key="1">
    <citation type="submission" date="2019-08" db="EMBL/GenBank/DDBJ databases">
        <title>The genome of the soybean aphid Biotype 1, its phylome, world population structure and adaptation to the North American continent.</title>
        <authorList>
            <person name="Giordano R."/>
            <person name="Donthu R.K."/>
            <person name="Hernandez A.G."/>
            <person name="Wright C.L."/>
            <person name="Zimin A.V."/>
        </authorList>
    </citation>
    <scope>NUCLEOTIDE SEQUENCE [LARGE SCALE GENOMIC DNA]</scope>
    <source>
        <tissue evidence="1">Whole aphids</tissue>
    </source>
</reference>